<dbReference type="OrthoDB" id="416222at2759"/>
<evidence type="ECO:0000256" key="6">
    <source>
        <dbReference type="ARBA" id="ARBA00022729"/>
    </source>
</evidence>
<comment type="catalytic activity">
    <reaction evidence="1">
        <text>Hydrolysis of terminal, non-reducing beta-D-glucosyl residues with release of beta-D-glucose.</text>
        <dbReference type="EC" id="3.2.1.21"/>
    </reaction>
</comment>
<name>A0A3D8SI96_9HELO</name>
<evidence type="ECO:0000256" key="9">
    <source>
        <dbReference type="ARBA" id="ARBA00024983"/>
    </source>
</evidence>
<evidence type="ECO:0000256" key="5">
    <source>
        <dbReference type="ARBA" id="ARBA00022525"/>
    </source>
</evidence>
<sequence length="402" mass="42624">MCPVSLDTVDLSAKTSCTAFRDGRGNHSTLIRQIGGESMALLKKDNSNGGGLPLKKPHTISLFGAHASPAVSGPNYGWSVGGTGADVFQGHLALGGGSGETSLPYLVTPFNSLTQRAIEDNSMIWWITNNTFSSSSSGNSFGLASGTGVAPSFTEYASNSDRAVQHRAGRPSEHGSWLLQQHRRGRQRVRPGLEAWIENDNVTAVIYGGLLGQESGNAIADMLYGDTTECAFSEGVYIDYRWFDKQAIEPRFPFGHGLSYTNFTCATVTATITNSTALSSNLGGLADLFDEVTTVNTTVQNSGSLDGAEVAQLYVSFPDEAAQPVRVLHGFEKVNITTGATSSVSFSLRRRDVSYWDVAAQNWAVASGTYTFGVGSSSRDIRGNATLTISARSVVSPCGKSG</sequence>
<dbReference type="SMART" id="SM01217">
    <property type="entry name" value="Fn3_like"/>
    <property type="match status" value="1"/>
</dbReference>
<dbReference type="EMBL" id="PDLN01000005">
    <property type="protein sequence ID" value="RDW85901.1"/>
    <property type="molecule type" value="Genomic_DNA"/>
</dbReference>
<dbReference type="InterPro" id="IPR026891">
    <property type="entry name" value="Fn3-like"/>
</dbReference>
<dbReference type="InterPro" id="IPR013783">
    <property type="entry name" value="Ig-like_fold"/>
</dbReference>
<protein>
    <recommendedName>
        <fullName evidence="4">beta-glucosidase</fullName>
        <ecNumber evidence="4">3.2.1.21</ecNumber>
    </recommendedName>
</protein>
<dbReference type="AlphaFoldDB" id="A0A3D8SI96"/>
<evidence type="ECO:0000313" key="12">
    <source>
        <dbReference type="Proteomes" id="UP000256328"/>
    </source>
</evidence>
<evidence type="ECO:0000256" key="1">
    <source>
        <dbReference type="ARBA" id="ARBA00000448"/>
    </source>
</evidence>
<evidence type="ECO:0000256" key="2">
    <source>
        <dbReference type="ARBA" id="ARBA00004613"/>
    </source>
</evidence>
<dbReference type="Gene3D" id="2.60.40.10">
    <property type="entry name" value="Immunoglobulins"/>
    <property type="match status" value="1"/>
</dbReference>
<dbReference type="GO" id="GO:0009251">
    <property type="term" value="P:glucan catabolic process"/>
    <property type="evidence" value="ECO:0007669"/>
    <property type="project" value="TreeGrafter"/>
</dbReference>
<proteinExistence type="inferred from homology"/>
<evidence type="ECO:0000259" key="10">
    <source>
        <dbReference type="SMART" id="SM01217"/>
    </source>
</evidence>
<dbReference type="Pfam" id="PF14310">
    <property type="entry name" value="Fn3-like"/>
    <property type="match status" value="1"/>
</dbReference>
<feature type="domain" description="Fibronectin type III-like" evidence="10">
    <location>
        <begin position="309"/>
        <end position="378"/>
    </location>
</feature>
<gene>
    <name evidence="11" type="ORF">BP5796_04226</name>
</gene>
<comment type="similarity">
    <text evidence="3">Belongs to the glycosyl hydrolase 3 family.</text>
</comment>
<dbReference type="Proteomes" id="UP000256328">
    <property type="component" value="Unassembled WGS sequence"/>
</dbReference>
<organism evidence="11 12">
    <name type="scientific">Coleophoma crateriformis</name>
    <dbReference type="NCBI Taxonomy" id="565419"/>
    <lineage>
        <taxon>Eukaryota</taxon>
        <taxon>Fungi</taxon>
        <taxon>Dikarya</taxon>
        <taxon>Ascomycota</taxon>
        <taxon>Pezizomycotina</taxon>
        <taxon>Leotiomycetes</taxon>
        <taxon>Helotiales</taxon>
        <taxon>Dermateaceae</taxon>
        <taxon>Coleophoma</taxon>
    </lineage>
</organism>
<reference evidence="11 12" key="1">
    <citation type="journal article" date="2018" name="IMA Fungus">
        <title>IMA Genome-F 9: Draft genome sequence of Annulohypoxylon stygium, Aspergillus mulundensis, Berkeleyomyces basicola (syn. Thielaviopsis basicola), Ceratocystis smalleyi, two Cercospora beticola strains, Coleophoma cylindrospora, Fusarium fracticaudum, Phialophora cf. hyalina, and Morchella septimelata.</title>
        <authorList>
            <person name="Wingfield B.D."/>
            <person name="Bills G.F."/>
            <person name="Dong Y."/>
            <person name="Huang W."/>
            <person name="Nel W.J."/>
            <person name="Swalarsk-Parry B.S."/>
            <person name="Vaghefi N."/>
            <person name="Wilken P.M."/>
            <person name="An Z."/>
            <person name="de Beer Z.W."/>
            <person name="De Vos L."/>
            <person name="Chen L."/>
            <person name="Duong T.A."/>
            <person name="Gao Y."/>
            <person name="Hammerbacher A."/>
            <person name="Kikkert J.R."/>
            <person name="Li Y."/>
            <person name="Li H."/>
            <person name="Li K."/>
            <person name="Li Q."/>
            <person name="Liu X."/>
            <person name="Ma X."/>
            <person name="Naidoo K."/>
            <person name="Pethybridge S.J."/>
            <person name="Sun J."/>
            <person name="Steenkamp E.T."/>
            <person name="van der Nest M.A."/>
            <person name="van Wyk S."/>
            <person name="Wingfield M.J."/>
            <person name="Xiong C."/>
            <person name="Yue Q."/>
            <person name="Zhang X."/>
        </authorList>
    </citation>
    <scope>NUCLEOTIDE SEQUENCE [LARGE SCALE GENOMIC DNA]</scope>
    <source>
        <strain evidence="11 12">BP5796</strain>
    </source>
</reference>
<dbReference type="InterPro" id="IPR050288">
    <property type="entry name" value="Cellulose_deg_GH3"/>
</dbReference>
<dbReference type="EC" id="3.2.1.21" evidence="4"/>
<keyword evidence="6" id="KW-0732">Signal</keyword>
<evidence type="ECO:0000313" key="11">
    <source>
        <dbReference type="EMBL" id="RDW85901.1"/>
    </source>
</evidence>
<dbReference type="Gene3D" id="3.40.50.1700">
    <property type="entry name" value="Glycoside hydrolase family 3 C-terminal domain"/>
    <property type="match status" value="3"/>
</dbReference>
<dbReference type="PANTHER" id="PTHR42715">
    <property type="entry name" value="BETA-GLUCOSIDASE"/>
    <property type="match status" value="1"/>
</dbReference>
<dbReference type="PANTHER" id="PTHR42715:SF12">
    <property type="entry name" value="BETA-GLUCOSIDASE G-RELATED"/>
    <property type="match status" value="1"/>
</dbReference>
<dbReference type="InterPro" id="IPR036881">
    <property type="entry name" value="Glyco_hydro_3_C_sf"/>
</dbReference>
<comment type="function">
    <text evidence="9">Beta-glucosidases are one of a number of cellulolytic enzymes involved in the degradation of cellulosic biomass. Catalyzes the last step releasing glucose from the inhibitory cellobiose.</text>
</comment>
<comment type="subcellular location">
    <subcellularLocation>
        <location evidence="2">Secreted</location>
    </subcellularLocation>
</comment>
<keyword evidence="7" id="KW-0378">Hydrolase</keyword>
<dbReference type="SUPFAM" id="SSF52279">
    <property type="entry name" value="Beta-D-glucan exohydrolase, C-terminal domain"/>
    <property type="match status" value="1"/>
</dbReference>
<evidence type="ECO:0000256" key="7">
    <source>
        <dbReference type="ARBA" id="ARBA00022801"/>
    </source>
</evidence>
<evidence type="ECO:0000256" key="4">
    <source>
        <dbReference type="ARBA" id="ARBA00012744"/>
    </source>
</evidence>
<evidence type="ECO:0000256" key="8">
    <source>
        <dbReference type="ARBA" id="ARBA00023295"/>
    </source>
</evidence>
<evidence type="ECO:0000256" key="3">
    <source>
        <dbReference type="ARBA" id="ARBA00005336"/>
    </source>
</evidence>
<comment type="caution">
    <text evidence="11">The sequence shown here is derived from an EMBL/GenBank/DDBJ whole genome shotgun (WGS) entry which is preliminary data.</text>
</comment>
<keyword evidence="12" id="KW-1185">Reference proteome</keyword>
<keyword evidence="8" id="KW-0326">Glycosidase</keyword>
<accession>A0A3D8SI96</accession>
<keyword evidence="5" id="KW-0964">Secreted</keyword>
<dbReference type="GO" id="GO:0008422">
    <property type="term" value="F:beta-glucosidase activity"/>
    <property type="evidence" value="ECO:0007669"/>
    <property type="project" value="UniProtKB-EC"/>
</dbReference>